<organism evidence="2 3">
    <name type="scientific">Lophium mytilinum</name>
    <dbReference type="NCBI Taxonomy" id="390894"/>
    <lineage>
        <taxon>Eukaryota</taxon>
        <taxon>Fungi</taxon>
        <taxon>Dikarya</taxon>
        <taxon>Ascomycota</taxon>
        <taxon>Pezizomycotina</taxon>
        <taxon>Dothideomycetes</taxon>
        <taxon>Pleosporomycetidae</taxon>
        <taxon>Mytilinidiales</taxon>
        <taxon>Mytilinidiaceae</taxon>
        <taxon>Lophium</taxon>
    </lineage>
</organism>
<dbReference type="AlphaFoldDB" id="A0A6A6QVR9"/>
<dbReference type="EMBL" id="MU004190">
    <property type="protein sequence ID" value="KAF2495007.1"/>
    <property type="molecule type" value="Genomic_DNA"/>
</dbReference>
<reference evidence="2" key="1">
    <citation type="journal article" date="2020" name="Stud. Mycol.">
        <title>101 Dothideomycetes genomes: a test case for predicting lifestyles and emergence of pathogens.</title>
        <authorList>
            <person name="Haridas S."/>
            <person name="Albert R."/>
            <person name="Binder M."/>
            <person name="Bloem J."/>
            <person name="Labutti K."/>
            <person name="Salamov A."/>
            <person name="Andreopoulos B."/>
            <person name="Baker S."/>
            <person name="Barry K."/>
            <person name="Bills G."/>
            <person name="Bluhm B."/>
            <person name="Cannon C."/>
            <person name="Castanera R."/>
            <person name="Culley D."/>
            <person name="Daum C."/>
            <person name="Ezra D."/>
            <person name="Gonzalez J."/>
            <person name="Henrissat B."/>
            <person name="Kuo A."/>
            <person name="Liang C."/>
            <person name="Lipzen A."/>
            <person name="Lutzoni F."/>
            <person name="Magnuson J."/>
            <person name="Mondo S."/>
            <person name="Nolan M."/>
            <person name="Ohm R."/>
            <person name="Pangilinan J."/>
            <person name="Park H.-J."/>
            <person name="Ramirez L."/>
            <person name="Alfaro M."/>
            <person name="Sun H."/>
            <person name="Tritt A."/>
            <person name="Yoshinaga Y."/>
            <person name="Zwiers L.-H."/>
            <person name="Turgeon B."/>
            <person name="Goodwin S."/>
            <person name="Spatafora J."/>
            <person name="Crous P."/>
            <person name="Grigoriev I."/>
        </authorList>
    </citation>
    <scope>NUCLEOTIDE SEQUENCE</scope>
    <source>
        <strain evidence="2">CBS 269.34</strain>
    </source>
</reference>
<dbReference type="Proteomes" id="UP000799750">
    <property type="component" value="Unassembled WGS sequence"/>
</dbReference>
<evidence type="ECO:0000313" key="3">
    <source>
        <dbReference type="Proteomes" id="UP000799750"/>
    </source>
</evidence>
<proteinExistence type="predicted"/>
<name>A0A6A6QVR9_9PEZI</name>
<feature type="compositionally biased region" description="Basic and acidic residues" evidence="1">
    <location>
        <begin position="8"/>
        <end position="17"/>
    </location>
</feature>
<evidence type="ECO:0008006" key="4">
    <source>
        <dbReference type="Google" id="ProtNLM"/>
    </source>
</evidence>
<accession>A0A6A6QVR9</accession>
<dbReference type="OrthoDB" id="5314997at2759"/>
<keyword evidence="3" id="KW-1185">Reference proteome</keyword>
<evidence type="ECO:0000256" key="1">
    <source>
        <dbReference type="SAM" id="MobiDB-lite"/>
    </source>
</evidence>
<feature type="region of interest" description="Disordered" evidence="1">
    <location>
        <begin position="1"/>
        <end position="37"/>
    </location>
</feature>
<sequence length="301" mass="33890">MPVSSVARHHDLDDRGEGVNNHSSSARPSQLGNRERPFPFLGLPKELRLKVYENIPEVTKRPLPLNLKNEPTDEIYWRQWTIDTAILDTNKTISHEASAVLWQIVTRLQAETMILEVIVHSAKDPSPQFLNSPGTPSIFVDIVPVVYSALIMNLPLRPLTLIGRAGCFLQSYAKWCELARLTPVEYEADRSEANWLLHRTLMCENLEIHLLYDSNACSVLSICFKILQVLAVAHLARSLPTDGATGYAVKMGYGIKVAERGGGELLLPEEFAEKHKDSLPLEYFNMLTGISQPPSVFRFFR</sequence>
<feature type="compositionally biased region" description="Polar residues" evidence="1">
    <location>
        <begin position="20"/>
        <end position="32"/>
    </location>
</feature>
<gene>
    <name evidence="2" type="ORF">BU16DRAFT_618923</name>
</gene>
<protein>
    <recommendedName>
        <fullName evidence="4">F-box domain-containing protein</fullName>
    </recommendedName>
</protein>
<evidence type="ECO:0000313" key="2">
    <source>
        <dbReference type="EMBL" id="KAF2495007.1"/>
    </source>
</evidence>